<keyword evidence="1" id="KW-0472">Membrane</keyword>
<accession>A0A4Y5MZ37</accession>
<evidence type="ECO:0000256" key="1">
    <source>
        <dbReference type="SAM" id="Phobius"/>
    </source>
</evidence>
<sequence>MKPATLFLSGLLMIFPGYVLYIAFGWTTLPTT</sequence>
<evidence type="ECO:0000313" key="2">
    <source>
        <dbReference type="EMBL" id="QCW07736.1"/>
    </source>
</evidence>
<keyword evidence="2" id="KW-0934">Plastid</keyword>
<dbReference type="RefSeq" id="YP_009663789.1">
    <property type="nucleotide sequence ID" value="NC_042949.1"/>
</dbReference>
<name>A0A4Y5MZ37_9ASTE</name>
<dbReference type="AlphaFoldDB" id="A0A4Y5MZ37"/>
<keyword evidence="1" id="KW-1133">Transmembrane helix</keyword>
<feature type="transmembrane region" description="Helical" evidence="1">
    <location>
        <begin position="6"/>
        <end position="29"/>
    </location>
</feature>
<keyword evidence="1" id="KW-0812">Transmembrane</keyword>
<dbReference type="GeneID" id="40512758"/>
<proteinExistence type="predicted"/>
<dbReference type="EMBL" id="MK881074">
    <property type="protein sequence ID" value="QCW07736.1"/>
    <property type="molecule type" value="Genomic_DNA"/>
</dbReference>
<protein>
    <submittedName>
        <fullName evidence="2">Photosystem II protein N</fullName>
    </submittedName>
</protein>
<organism evidence="2">
    <name type="scientific">Cuscuta boldinghii</name>
    <dbReference type="NCBI Taxonomy" id="437623"/>
    <lineage>
        <taxon>Eukaryota</taxon>
        <taxon>Viridiplantae</taxon>
        <taxon>Streptophyta</taxon>
        <taxon>Embryophyta</taxon>
        <taxon>Tracheophyta</taxon>
        <taxon>Spermatophyta</taxon>
        <taxon>Magnoliopsida</taxon>
        <taxon>eudicotyledons</taxon>
        <taxon>Gunneridae</taxon>
        <taxon>Pentapetalae</taxon>
        <taxon>asterids</taxon>
        <taxon>lamiids</taxon>
        <taxon>Solanales</taxon>
        <taxon>Convolvulaceae</taxon>
        <taxon>Cuscuteae</taxon>
        <taxon>Cuscuta</taxon>
        <taxon>Cuscuta subgen. Grammica</taxon>
        <taxon>Cuscuta sect. Ceratophorae</taxon>
    </lineage>
</organism>
<geneLocation type="plastid" evidence="2"/>
<gene>
    <name evidence="2" type="primary">psbN</name>
</gene>
<reference evidence="2" key="1">
    <citation type="journal article" date="2019" name="Plant Mol. Biol.">
        <title>Caught in action: fine-scale plastome evolution in the parasitic plants of Cuscuta section Ceratophorae (Convolvulaceae).</title>
        <authorList>
            <person name="Banerjee A."/>
            <person name="Stefanovic S."/>
        </authorList>
    </citation>
    <scope>NUCLEOTIDE SEQUENCE</scope>
</reference>